<evidence type="ECO:0000313" key="3">
    <source>
        <dbReference type="EMBL" id="KDP40502.1"/>
    </source>
</evidence>
<keyword evidence="2" id="KW-0812">Transmembrane</keyword>
<dbReference type="KEGG" id="jcu:105631196"/>
<accession>A0A067KWG5</accession>
<keyword evidence="2" id="KW-0472">Membrane</keyword>
<evidence type="ECO:0000256" key="1">
    <source>
        <dbReference type="SAM" id="MobiDB-lite"/>
    </source>
</evidence>
<dbReference type="Proteomes" id="UP000027138">
    <property type="component" value="Unassembled WGS sequence"/>
</dbReference>
<keyword evidence="2" id="KW-1133">Transmembrane helix</keyword>
<evidence type="ECO:0000256" key="2">
    <source>
        <dbReference type="SAM" id="Phobius"/>
    </source>
</evidence>
<sequence>MASLHQIQHSWLSSVTQKPALFPSKTSPFKISFSLNPSNTEPTPQNPPEFEPEPGPAHPVKLAFEKAKAYKKSTGDSKKTKLGQNLVKGSGGSSVGNNGKDEEVPASVKVAMENAKEYKKNKGVAGGGDVKGSARSETNSGLKGGNRENLVSGLVESSASNKEKLSISSMDFMGLNFADKKRGKGLPPGLTPVTDSFPGGDLPEVEIIVGDTSKFGDPTTSMPKPSQENDSEFYKPKVSTWGVFPRPGNISKTFGGGRTIRPGDVLETAEERTAKDERTKQLLAAYRKKVGLNVDPKLKLECEKALKDGDTLMDSGMLNEAVPYYQKVIDKLPFQSELHGLAALQWSICRDSLGRPNEARAMYEKLQSHSSPKVSKKARQFMFSFQAMEMMKVTGSNFSPKSTGYRKYFEKFIDDNVTNYLVEEAESRGALSEALPYMVFLVSPIFIVLFIAVQRGNIN</sequence>
<keyword evidence="4" id="KW-1185">Reference proteome</keyword>
<evidence type="ECO:0000313" key="4">
    <source>
        <dbReference type="Proteomes" id="UP000027138"/>
    </source>
</evidence>
<feature type="region of interest" description="Disordered" evidence="1">
    <location>
        <begin position="180"/>
        <end position="201"/>
    </location>
</feature>
<protein>
    <submittedName>
        <fullName evidence="3">Uncharacterized protein</fullName>
    </submittedName>
</protein>
<proteinExistence type="predicted"/>
<feature type="transmembrane region" description="Helical" evidence="2">
    <location>
        <begin position="434"/>
        <end position="453"/>
    </location>
</feature>
<dbReference type="Gene3D" id="1.25.40.10">
    <property type="entry name" value="Tetratricopeptide repeat domain"/>
    <property type="match status" value="1"/>
</dbReference>
<dbReference type="PANTHER" id="PTHR35482:SF1">
    <property type="entry name" value="CYTOCHROME C OXIDASE SUBUNIT"/>
    <property type="match status" value="1"/>
</dbReference>
<dbReference type="EMBL" id="KK914327">
    <property type="protein sequence ID" value="KDP40502.1"/>
    <property type="molecule type" value="Genomic_DNA"/>
</dbReference>
<feature type="compositionally biased region" description="Polar residues" evidence="1">
    <location>
        <begin position="218"/>
        <end position="228"/>
    </location>
</feature>
<reference evidence="3 4" key="1">
    <citation type="journal article" date="2014" name="PLoS ONE">
        <title>Global Analysis of Gene Expression Profiles in Physic Nut (Jatropha curcas L.) Seedlings Exposed to Salt Stress.</title>
        <authorList>
            <person name="Zhang L."/>
            <person name="Zhang C."/>
            <person name="Wu P."/>
            <person name="Chen Y."/>
            <person name="Li M."/>
            <person name="Jiang H."/>
            <person name="Wu G."/>
        </authorList>
    </citation>
    <scope>NUCLEOTIDE SEQUENCE [LARGE SCALE GENOMIC DNA]</scope>
    <source>
        <strain evidence="4">cv. GZQX0401</strain>
        <tissue evidence="3">Young leaves</tissue>
    </source>
</reference>
<dbReference type="PANTHER" id="PTHR35482">
    <property type="entry name" value="CYTOCHROME C OXIDASE SUBUNIT"/>
    <property type="match status" value="1"/>
</dbReference>
<feature type="compositionally biased region" description="Basic and acidic residues" evidence="1">
    <location>
        <begin position="63"/>
        <end position="79"/>
    </location>
</feature>
<name>A0A067KWG5_JATCU</name>
<feature type="region of interest" description="Disordered" evidence="1">
    <location>
        <begin position="121"/>
        <end position="149"/>
    </location>
</feature>
<organism evidence="3 4">
    <name type="scientific">Jatropha curcas</name>
    <name type="common">Barbados nut</name>
    <dbReference type="NCBI Taxonomy" id="180498"/>
    <lineage>
        <taxon>Eukaryota</taxon>
        <taxon>Viridiplantae</taxon>
        <taxon>Streptophyta</taxon>
        <taxon>Embryophyta</taxon>
        <taxon>Tracheophyta</taxon>
        <taxon>Spermatophyta</taxon>
        <taxon>Magnoliopsida</taxon>
        <taxon>eudicotyledons</taxon>
        <taxon>Gunneridae</taxon>
        <taxon>Pentapetalae</taxon>
        <taxon>rosids</taxon>
        <taxon>fabids</taxon>
        <taxon>Malpighiales</taxon>
        <taxon>Euphorbiaceae</taxon>
        <taxon>Crotonoideae</taxon>
        <taxon>Jatropheae</taxon>
        <taxon>Jatropha</taxon>
    </lineage>
</organism>
<gene>
    <name evidence="3" type="ORF">JCGZ_24501</name>
</gene>
<feature type="region of interest" description="Disordered" evidence="1">
    <location>
        <begin position="26"/>
        <end position="104"/>
    </location>
</feature>
<dbReference type="AlphaFoldDB" id="A0A067KWG5"/>
<dbReference type="InterPro" id="IPR011990">
    <property type="entry name" value="TPR-like_helical_dom_sf"/>
</dbReference>
<feature type="compositionally biased region" description="Polar residues" evidence="1">
    <location>
        <begin position="26"/>
        <end position="43"/>
    </location>
</feature>
<feature type="compositionally biased region" description="Pro residues" evidence="1">
    <location>
        <begin position="44"/>
        <end position="57"/>
    </location>
</feature>
<dbReference type="OrthoDB" id="206869at2759"/>
<feature type="region of interest" description="Disordered" evidence="1">
    <location>
        <begin position="213"/>
        <end position="232"/>
    </location>
</feature>